<dbReference type="STRING" id="1497955.HMPREF1872_01292"/>
<dbReference type="EMBL" id="LSCV01000042">
    <property type="protein sequence ID" value="KXB39260.1"/>
    <property type="molecule type" value="Genomic_DNA"/>
</dbReference>
<dbReference type="InterPro" id="IPR027417">
    <property type="entry name" value="P-loop_NTPase"/>
</dbReference>
<sequence length="50" mass="5823">MQNIVKRDEYLKQLIAKKGNGLIKVITGIRRCGKSFLLFNLFYSISFMII</sequence>
<organism evidence="1 2">
    <name type="scientific">Amygdalobacter nucleatus</name>
    <dbReference type="NCBI Taxonomy" id="3029274"/>
    <lineage>
        <taxon>Bacteria</taxon>
        <taxon>Bacillati</taxon>
        <taxon>Bacillota</taxon>
        <taxon>Clostridia</taxon>
        <taxon>Eubacteriales</taxon>
        <taxon>Oscillospiraceae</taxon>
        <taxon>Amygdalobacter</taxon>
    </lineage>
</organism>
<dbReference type="RefSeq" id="WP_315574123.1">
    <property type="nucleotide sequence ID" value="NZ_JARFNM010000001.1"/>
</dbReference>
<reference evidence="2" key="1">
    <citation type="submission" date="2016-01" db="EMBL/GenBank/DDBJ databases">
        <authorList>
            <person name="Mitreva M."/>
            <person name="Pepin K.H."/>
            <person name="Mihindukulasuriya K.A."/>
            <person name="Fulton R."/>
            <person name="Fronick C."/>
            <person name="O'Laughlin M."/>
            <person name="Miner T."/>
            <person name="Herter B."/>
            <person name="Rosa B.A."/>
            <person name="Cordes M."/>
            <person name="Tomlinson C."/>
            <person name="Wollam A."/>
            <person name="Palsikar V.B."/>
            <person name="Mardis E.R."/>
            <person name="Wilson R.K."/>
        </authorList>
    </citation>
    <scope>NUCLEOTIDE SEQUENCE [LARGE SCALE GENOMIC DNA]</scope>
    <source>
        <strain evidence="2">KA00274</strain>
    </source>
</reference>
<name>A0A133Y7W5_9FIRM</name>
<accession>A0A133Y7W5</accession>
<dbReference type="AlphaFoldDB" id="A0A133Y7W5"/>
<comment type="caution">
    <text evidence="1">The sequence shown here is derived from an EMBL/GenBank/DDBJ whole genome shotgun (WGS) entry which is preliminary data.</text>
</comment>
<keyword evidence="2" id="KW-1185">Reference proteome</keyword>
<dbReference type="SUPFAM" id="SSF52540">
    <property type="entry name" value="P-loop containing nucleoside triphosphate hydrolases"/>
    <property type="match status" value="1"/>
</dbReference>
<protein>
    <submittedName>
        <fullName evidence="1">Uncharacterized protein</fullName>
    </submittedName>
</protein>
<gene>
    <name evidence="1" type="ORF">HMPREF1872_01292</name>
</gene>
<evidence type="ECO:0000313" key="1">
    <source>
        <dbReference type="EMBL" id="KXB39260.1"/>
    </source>
</evidence>
<evidence type="ECO:0000313" key="2">
    <source>
        <dbReference type="Proteomes" id="UP000070080"/>
    </source>
</evidence>
<proteinExistence type="predicted"/>
<dbReference type="Proteomes" id="UP000070080">
    <property type="component" value="Unassembled WGS sequence"/>
</dbReference>
<dbReference type="PATRIC" id="fig|1497955.3.peg.1259"/>